<feature type="region of interest" description="Disordered" evidence="6">
    <location>
        <begin position="1"/>
        <end position="98"/>
    </location>
</feature>
<comment type="subcellular location">
    <subcellularLocation>
        <location evidence="1">Nucleus</location>
    </subcellularLocation>
</comment>
<dbReference type="GO" id="GO:0003700">
    <property type="term" value="F:DNA-binding transcription factor activity"/>
    <property type="evidence" value="ECO:0007669"/>
    <property type="project" value="InterPro"/>
</dbReference>
<evidence type="ECO:0000256" key="1">
    <source>
        <dbReference type="ARBA" id="ARBA00004123"/>
    </source>
</evidence>
<dbReference type="GO" id="GO:0005634">
    <property type="term" value="C:nucleus"/>
    <property type="evidence" value="ECO:0007669"/>
    <property type="project" value="UniProtKB-SubCell"/>
</dbReference>
<organism evidence="8 9">
    <name type="scientific">Rhodamnia argentea</name>
    <dbReference type="NCBI Taxonomy" id="178133"/>
    <lineage>
        <taxon>Eukaryota</taxon>
        <taxon>Viridiplantae</taxon>
        <taxon>Streptophyta</taxon>
        <taxon>Embryophyta</taxon>
        <taxon>Tracheophyta</taxon>
        <taxon>Spermatophyta</taxon>
        <taxon>Magnoliopsida</taxon>
        <taxon>eudicotyledons</taxon>
        <taxon>Gunneridae</taxon>
        <taxon>Pentapetalae</taxon>
        <taxon>rosids</taxon>
        <taxon>malvids</taxon>
        <taxon>Myrtales</taxon>
        <taxon>Myrtaceae</taxon>
        <taxon>Myrtoideae</taxon>
        <taxon>Myrteae</taxon>
        <taxon>Australasian group</taxon>
        <taxon>Rhodamnia</taxon>
    </lineage>
</organism>
<name>A0A8B8PKV9_9MYRT</name>
<evidence type="ECO:0000256" key="4">
    <source>
        <dbReference type="ARBA" id="ARBA00023163"/>
    </source>
</evidence>
<keyword evidence="5" id="KW-0539">Nucleus</keyword>
<keyword evidence="4" id="KW-0804">Transcription</keyword>
<feature type="compositionally biased region" description="Low complexity" evidence="6">
    <location>
        <begin position="41"/>
        <end position="51"/>
    </location>
</feature>
<dbReference type="Pfam" id="PF03634">
    <property type="entry name" value="TCP"/>
    <property type="match status" value="1"/>
</dbReference>
<dbReference type="KEGG" id="rarg:115744411"/>
<evidence type="ECO:0000259" key="7">
    <source>
        <dbReference type="PROSITE" id="PS51369"/>
    </source>
</evidence>
<feature type="compositionally biased region" description="Basic and acidic residues" evidence="6">
    <location>
        <begin position="1"/>
        <end position="14"/>
    </location>
</feature>
<feature type="region of interest" description="Disordered" evidence="6">
    <location>
        <begin position="291"/>
        <end position="313"/>
    </location>
</feature>
<keyword evidence="2" id="KW-0805">Transcription regulation</keyword>
<evidence type="ECO:0000256" key="5">
    <source>
        <dbReference type="ARBA" id="ARBA00023242"/>
    </source>
</evidence>
<dbReference type="InterPro" id="IPR017887">
    <property type="entry name" value="TF_TCP_subgr"/>
</dbReference>
<evidence type="ECO:0000313" key="8">
    <source>
        <dbReference type="Proteomes" id="UP000827889"/>
    </source>
</evidence>
<keyword evidence="8" id="KW-1185">Reference proteome</keyword>
<protein>
    <submittedName>
        <fullName evidence="9">Transcription factor TCP9</fullName>
    </submittedName>
</protein>
<reference evidence="9" key="1">
    <citation type="submission" date="2025-08" db="UniProtKB">
        <authorList>
            <consortium name="RefSeq"/>
        </authorList>
    </citation>
    <scope>IDENTIFICATION</scope>
    <source>
        <tissue evidence="9">Leaf</tissue>
    </source>
</reference>
<evidence type="ECO:0000313" key="9">
    <source>
        <dbReference type="RefSeq" id="XP_030535435.1"/>
    </source>
</evidence>
<keyword evidence="3" id="KW-0238">DNA-binding</keyword>
<dbReference type="InterPro" id="IPR005333">
    <property type="entry name" value="Transcription_factor_TCP"/>
</dbReference>
<accession>A0A8B8PKV9</accession>
<feature type="region of interest" description="Disordered" evidence="6">
    <location>
        <begin position="165"/>
        <end position="185"/>
    </location>
</feature>
<dbReference type="OrthoDB" id="1928965at2759"/>
<dbReference type="PANTHER" id="PTHR31072:SF1">
    <property type="entry name" value="TRANSCRIPTION FACTOR TCP9"/>
    <property type="match status" value="1"/>
</dbReference>
<feature type="domain" description="TCP" evidence="7">
    <location>
        <begin position="88"/>
        <end position="142"/>
    </location>
</feature>
<dbReference type="GO" id="GO:0043565">
    <property type="term" value="F:sequence-specific DNA binding"/>
    <property type="evidence" value="ECO:0007669"/>
    <property type="project" value="TreeGrafter"/>
</dbReference>
<dbReference type="RefSeq" id="XP_030535435.1">
    <property type="nucleotide sequence ID" value="XM_030679575.2"/>
</dbReference>
<feature type="compositionally biased region" description="Basic and acidic residues" evidence="6">
    <location>
        <begin position="60"/>
        <end position="69"/>
    </location>
</feature>
<sequence>MDSTRKHQIDHHEEDDATALDLGIDGVEHSAADDQPQEHGSTAPAISSTSPPRQPSALTLKEEPGKEETPQQLSAMPAAASFPSKRSTKDRHTKVEGRGRRVRMPAACAARIFQLTRELGHRSDGETIRWLLERAEPAIIAATGTGTVPAVAMSVDGTFKIPSSAAPAKYPEPGDPPGKKKRNLPANSDYVVVGEHVTSPSSTILAPSTQNHQQHPHHHLFPPGLVPMWAIPSNAVASGAYFVIPHVATVPAPAVRPISSFVAAIQQHDATVAAKLVEAQVIDSVSQEIGGANMRSDASGPKPARATSVMAPSSVATVSTPQVLRDFSLEIRDRQELKQVSGTAKH</sequence>
<evidence type="ECO:0000256" key="3">
    <source>
        <dbReference type="ARBA" id="ARBA00023125"/>
    </source>
</evidence>
<gene>
    <name evidence="9" type="primary">LOC115744411</name>
</gene>
<proteinExistence type="predicted"/>
<evidence type="ECO:0000256" key="2">
    <source>
        <dbReference type="ARBA" id="ARBA00023015"/>
    </source>
</evidence>
<evidence type="ECO:0000256" key="6">
    <source>
        <dbReference type="SAM" id="MobiDB-lite"/>
    </source>
</evidence>
<dbReference type="Proteomes" id="UP000827889">
    <property type="component" value="Chromosome 9"/>
</dbReference>
<dbReference type="AlphaFoldDB" id="A0A8B8PKV9"/>
<dbReference type="GeneID" id="115744411"/>
<dbReference type="PROSITE" id="PS51369">
    <property type="entry name" value="TCP"/>
    <property type="match status" value="1"/>
</dbReference>
<dbReference type="PANTHER" id="PTHR31072">
    <property type="entry name" value="TRANSCRIPTION FACTOR TCP4-RELATED"/>
    <property type="match status" value="1"/>
</dbReference>